<dbReference type="RefSeq" id="WP_013020295.1">
    <property type="nucleotide sequence ID" value="NC_013947.1"/>
</dbReference>
<reference evidence="2 3" key="1">
    <citation type="journal article" date="2009" name="Stand. Genomic Sci.">
        <title>Complete genome sequence of Stackebrandtia nassauensis type strain (LLR-40K-21).</title>
        <authorList>
            <person name="Munk C."/>
            <person name="Lapidus A."/>
            <person name="Copeland A."/>
            <person name="Jando M."/>
            <person name="Mayilraj S."/>
            <person name="Glavina Del Rio T."/>
            <person name="Nolan M."/>
            <person name="Chen F."/>
            <person name="Lucas S."/>
            <person name="Tice H."/>
            <person name="Cheng J.F."/>
            <person name="Han C."/>
            <person name="Detter J.C."/>
            <person name="Bruce D."/>
            <person name="Goodwin L."/>
            <person name="Chain P."/>
            <person name="Pitluck S."/>
            <person name="Goker M."/>
            <person name="Ovchinikova G."/>
            <person name="Pati A."/>
            <person name="Ivanova N."/>
            <person name="Mavromatis K."/>
            <person name="Chen A."/>
            <person name="Palaniappan K."/>
            <person name="Land M."/>
            <person name="Hauser L."/>
            <person name="Chang Y.J."/>
            <person name="Jeffries C.D."/>
            <person name="Bristow J."/>
            <person name="Eisen J.A."/>
            <person name="Markowitz V."/>
            <person name="Hugenholtz P."/>
            <person name="Kyrpides N.C."/>
            <person name="Klenk H.P."/>
        </authorList>
    </citation>
    <scope>NUCLEOTIDE SEQUENCE [LARGE SCALE GENOMIC DNA]</scope>
    <source>
        <strain evidence="3">DSM 44728 / CIP 108903 / NRRL B-16338 / NBRC 102104 / LLR-40K-21</strain>
    </source>
</reference>
<sequence length="247" mass="26774">MTISRIIELGEPGPDFDAVYRDMLAPNFPAHELEPAEVIAEGIAAGTTSVLVALAEDGHRLGTAIGEWDADHRVQLLTYLAVDGRRRAGGVGGRLLDAARQRWVARYRPLVLLAEVEHPATEAGEAAWGDPRRRFDFYVRRGARVLDLPYFQPALGEGAQRGYGMLLITLYLDDEFREPGADRVPSAPVRGFLEDYLRECEGEVADDAATTALLAACADDRGIGLLDPAATPVERLPRSTPNAAGLS</sequence>
<name>D3QAS8_STANL</name>
<dbReference type="PROSITE" id="PS51186">
    <property type="entry name" value="GNAT"/>
    <property type="match status" value="1"/>
</dbReference>
<dbReference type="OrthoDB" id="3729649at2"/>
<protein>
    <recommendedName>
        <fullName evidence="1">N-acetyltransferase domain-containing protein</fullName>
    </recommendedName>
</protein>
<dbReference type="Gene3D" id="3.40.630.30">
    <property type="match status" value="1"/>
</dbReference>
<feature type="domain" description="N-acetyltransferase" evidence="1">
    <location>
        <begin position="1"/>
        <end position="173"/>
    </location>
</feature>
<evidence type="ECO:0000313" key="3">
    <source>
        <dbReference type="Proteomes" id="UP000000844"/>
    </source>
</evidence>
<proteinExistence type="predicted"/>
<dbReference type="eggNOG" id="COG3153">
    <property type="taxonomic scope" value="Bacteria"/>
</dbReference>
<dbReference type="InterPro" id="IPR000182">
    <property type="entry name" value="GNAT_dom"/>
</dbReference>
<dbReference type="SUPFAM" id="SSF55729">
    <property type="entry name" value="Acyl-CoA N-acyltransferases (Nat)"/>
    <property type="match status" value="1"/>
</dbReference>
<organism evidence="2 3">
    <name type="scientific">Stackebrandtia nassauensis (strain DSM 44728 / CIP 108903 / NRRL B-16338 / NBRC 102104 / LLR-40K-21)</name>
    <dbReference type="NCBI Taxonomy" id="446470"/>
    <lineage>
        <taxon>Bacteria</taxon>
        <taxon>Bacillati</taxon>
        <taxon>Actinomycetota</taxon>
        <taxon>Actinomycetes</taxon>
        <taxon>Glycomycetales</taxon>
        <taxon>Glycomycetaceae</taxon>
        <taxon>Stackebrandtia</taxon>
    </lineage>
</organism>
<dbReference type="GO" id="GO:0016747">
    <property type="term" value="F:acyltransferase activity, transferring groups other than amino-acyl groups"/>
    <property type="evidence" value="ECO:0007669"/>
    <property type="project" value="InterPro"/>
</dbReference>
<accession>D3QAS8</accession>
<dbReference type="AlphaFoldDB" id="D3QAS8"/>
<dbReference type="STRING" id="446470.Snas_5088"/>
<keyword evidence="3" id="KW-1185">Reference proteome</keyword>
<gene>
    <name evidence="2" type="ordered locus">Snas_5088</name>
</gene>
<evidence type="ECO:0000313" key="2">
    <source>
        <dbReference type="EMBL" id="ADD44724.1"/>
    </source>
</evidence>
<evidence type="ECO:0000259" key="1">
    <source>
        <dbReference type="PROSITE" id="PS51186"/>
    </source>
</evidence>
<dbReference type="Proteomes" id="UP000000844">
    <property type="component" value="Chromosome"/>
</dbReference>
<dbReference type="HOGENOM" id="CLU_102144_0_0_11"/>
<dbReference type="EMBL" id="CP001778">
    <property type="protein sequence ID" value="ADD44724.1"/>
    <property type="molecule type" value="Genomic_DNA"/>
</dbReference>
<dbReference type="InterPro" id="IPR016181">
    <property type="entry name" value="Acyl_CoA_acyltransferase"/>
</dbReference>
<dbReference type="KEGG" id="sna:Snas_5088"/>